<reference evidence="2" key="1">
    <citation type="journal article" date="2024" name="Proc. Natl. Acad. Sci. U.S.A.">
        <title>Extraordinary preservation of gene collinearity over three hundred million years revealed in homosporous lycophytes.</title>
        <authorList>
            <person name="Li C."/>
            <person name="Wickell D."/>
            <person name="Kuo L.Y."/>
            <person name="Chen X."/>
            <person name="Nie B."/>
            <person name="Liao X."/>
            <person name="Peng D."/>
            <person name="Ji J."/>
            <person name="Jenkins J."/>
            <person name="Williams M."/>
            <person name="Shu S."/>
            <person name="Plott C."/>
            <person name="Barry K."/>
            <person name="Rajasekar S."/>
            <person name="Grimwood J."/>
            <person name="Han X."/>
            <person name="Sun S."/>
            <person name="Hou Z."/>
            <person name="He W."/>
            <person name="Dai G."/>
            <person name="Sun C."/>
            <person name="Schmutz J."/>
            <person name="Leebens-Mack J.H."/>
            <person name="Li F.W."/>
            <person name="Wang L."/>
        </authorList>
    </citation>
    <scope>NUCLEOTIDE SEQUENCE [LARGE SCALE GENOMIC DNA]</scope>
    <source>
        <strain evidence="2">cv. PW_Plant_1</strain>
    </source>
</reference>
<accession>A0ACC2EI80</accession>
<protein>
    <submittedName>
        <fullName evidence="1">Uncharacterized protein</fullName>
    </submittedName>
</protein>
<sequence>MDLNGRRGLKRSFVDRGAPLLPHWVDSRPGALAYPQYGLTPELASHDIPHLTSSFYPSESSLYPDTPGKLVLVNPDPVMYSAPYLPSSALPPGVSAFPPSGSHIFGVNNPAYSHSNGFLPVDDYGQPLNPVVHPHQLAPIEVHEPLTRLGEYSLAPPFRDRYPELPPRSVLSQGSLSARRRAAPLKGRLARDRSPPRFSGPHKKQQDRSPARFSGPQKKKRATLPAATNKSKEVKKSKKGPAVLEKSKEVTKVIKQDVAADAKAKDAKGTKTENPIAENPIAGMIFGCNDLTEKECRRLQLFGLPAVRKNDVLRVIPGSKLFLFNFDSKELSGVFEAVSHGALDIVPNAFQSYGSFPAQVRTKRIMRVPNLPFKKFKKAIKENFYSDRKFNYELSASQVEKLVELFASTKDEGAK</sequence>
<dbReference type="EMBL" id="CM055093">
    <property type="protein sequence ID" value="KAJ7566122.1"/>
    <property type="molecule type" value="Genomic_DNA"/>
</dbReference>
<dbReference type="Proteomes" id="UP001162992">
    <property type="component" value="Chromosome 2"/>
</dbReference>
<gene>
    <name evidence="1" type="ORF">O6H91_02G089400</name>
</gene>
<comment type="caution">
    <text evidence="1">The sequence shown here is derived from an EMBL/GenBank/DDBJ whole genome shotgun (WGS) entry which is preliminary data.</text>
</comment>
<name>A0ACC2EI80_DIPCM</name>
<organism evidence="1 2">
    <name type="scientific">Diphasiastrum complanatum</name>
    <name type="common">Issler's clubmoss</name>
    <name type="synonym">Lycopodium complanatum</name>
    <dbReference type="NCBI Taxonomy" id="34168"/>
    <lineage>
        <taxon>Eukaryota</taxon>
        <taxon>Viridiplantae</taxon>
        <taxon>Streptophyta</taxon>
        <taxon>Embryophyta</taxon>
        <taxon>Tracheophyta</taxon>
        <taxon>Lycopodiopsida</taxon>
        <taxon>Lycopodiales</taxon>
        <taxon>Lycopodiaceae</taxon>
        <taxon>Lycopodioideae</taxon>
        <taxon>Diphasiastrum</taxon>
    </lineage>
</organism>
<evidence type="ECO:0000313" key="1">
    <source>
        <dbReference type="EMBL" id="KAJ7566122.1"/>
    </source>
</evidence>
<evidence type="ECO:0000313" key="2">
    <source>
        <dbReference type="Proteomes" id="UP001162992"/>
    </source>
</evidence>
<proteinExistence type="predicted"/>
<keyword evidence="2" id="KW-1185">Reference proteome</keyword>